<evidence type="ECO:0000256" key="1">
    <source>
        <dbReference type="ARBA" id="ARBA00001946"/>
    </source>
</evidence>
<comment type="cofactor">
    <cofactor evidence="1 5">
        <name>Mg(2+)</name>
        <dbReference type="ChEBI" id="CHEBI:18420"/>
    </cofactor>
</comment>
<dbReference type="CDD" id="cd00683">
    <property type="entry name" value="Trans_IPPS_HH"/>
    <property type="match status" value="1"/>
</dbReference>
<dbReference type="STRING" id="269621.A0A238FBE3"/>
<accession>A0A238FBE3</accession>
<keyword evidence="5" id="KW-0472">Membrane</keyword>
<dbReference type="AlphaFoldDB" id="A0A238FBE3"/>
<dbReference type="UniPathway" id="UPA00767">
    <property type="reaction ID" value="UER00751"/>
</dbReference>
<dbReference type="OrthoDB" id="431150at2759"/>
<feature type="transmembrane region" description="Helical" evidence="5">
    <location>
        <begin position="473"/>
        <end position="500"/>
    </location>
</feature>
<keyword evidence="4 5" id="KW-0808">Transferase</keyword>
<dbReference type="GO" id="GO:0051996">
    <property type="term" value="F:squalene synthase [NAD(P)H] activity"/>
    <property type="evidence" value="ECO:0007669"/>
    <property type="project" value="UniProtKB-UniRule"/>
</dbReference>
<dbReference type="Pfam" id="PF00494">
    <property type="entry name" value="SQS_PSY"/>
    <property type="match status" value="1"/>
</dbReference>
<evidence type="ECO:0000256" key="5">
    <source>
        <dbReference type="RuleBase" id="RU368088"/>
    </source>
</evidence>
<dbReference type="InterPro" id="IPR006449">
    <property type="entry name" value="Squal_synth-like"/>
</dbReference>
<evidence type="ECO:0000313" key="7">
    <source>
        <dbReference type="Proteomes" id="UP000198372"/>
    </source>
</evidence>
<evidence type="ECO:0000256" key="3">
    <source>
        <dbReference type="ARBA" id="ARBA00012373"/>
    </source>
</evidence>
<dbReference type="EC" id="2.5.1.21" evidence="3 5"/>
<dbReference type="PROSITE" id="PS01044">
    <property type="entry name" value="SQUALEN_PHYTOEN_SYN_1"/>
    <property type="match status" value="1"/>
</dbReference>
<dbReference type="Proteomes" id="UP000198372">
    <property type="component" value="Unassembled WGS sequence"/>
</dbReference>
<dbReference type="InterPro" id="IPR008949">
    <property type="entry name" value="Isoprenoid_synthase_dom_sf"/>
</dbReference>
<keyword evidence="5" id="KW-1133">Transmembrane helix</keyword>
<dbReference type="PROSITE" id="PS01045">
    <property type="entry name" value="SQUALEN_PHYTOEN_SYN_2"/>
    <property type="match status" value="1"/>
</dbReference>
<dbReference type="NCBIfam" id="TIGR01559">
    <property type="entry name" value="squal_synth"/>
    <property type="match status" value="1"/>
</dbReference>
<comment type="function">
    <text evidence="5">Catalyzes the condensation of 2 farnesyl pyrophosphate (FPP) moieties to form squalene.</text>
</comment>
<dbReference type="SUPFAM" id="SSF48576">
    <property type="entry name" value="Terpenoid synthases"/>
    <property type="match status" value="1"/>
</dbReference>
<evidence type="ECO:0000256" key="4">
    <source>
        <dbReference type="ARBA" id="ARBA00022679"/>
    </source>
</evidence>
<dbReference type="FunFam" id="1.10.600.10:FF:000023">
    <property type="entry name" value="Squalene synthase"/>
    <property type="match status" value="1"/>
</dbReference>
<comment type="catalytic activity">
    <reaction evidence="5">
        <text>2 (2E,6E)-farnesyl diphosphate + NADH + H(+) = squalene + 2 diphosphate + NAD(+)</text>
        <dbReference type="Rhea" id="RHEA:32299"/>
        <dbReference type="ChEBI" id="CHEBI:15378"/>
        <dbReference type="ChEBI" id="CHEBI:15440"/>
        <dbReference type="ChEBI" id="CHEBI:33019"/>
        <dbReference type="ChEBI" id="CHEBI:57540"/>
        <dbReference type="ChEBI" id="CHEBI:57945"/>
        <dbReference type="ChEBI" id="CHEBI:175763"/>
        <dbReference type="EC" id="2.5.1.21"/>
    </reaction>
</comment>
<sequence length="530" mass="59624">MGKATTILAALRRPSEARALVNYTVWRDPLHRIEDNPESGWDREEMKQCWGFLDATSRSFAAVIKELEGDLSRVIALFYLILRGLDTIEDDMTLDIDTKVPLLVNFHERLEEDGWNFTESGPNEKDRALLVDFQVVIAEYKRLGPESVPIDPSHSVRGRMLTLGPTYTFRISYKKAIVDITQKMGAGMARYAKVHAESGGKFSVDTLASFDLYCHFVAGLVGEGLSRLFSASGKGAPELGQQVSLSNSMGLLLQKTNILRDFREDTDEGRVFWPAELWSKYVDKPEHLYARGNEQKALWALSEMTVDALTHATDALDYLTLLSNQSVFNFCAIPQAMAMATLHECFMNPKVFHQNVKIRKGLAVRLILDATNPRDVAYMFRDMARAIHAKAVSNDPSFIKIAVLAGRIEQWAETRYPSFIEVGKPVPKSTEDWRPGMDSRVRQLAPTEAILAERKERAAVMEATKMSNDDYKFLALLLGGIVLLFLVLAAIGGGMMWWFFFREGARFAEDVLGDPEEIAARAKEILHPEF</sequence>
<reference evidence="7" key="1">
    <citation type="submission" date="2016-09" db="EMBL/GenBank/DDBJ databases">
        <authorList>
            <person name="Jeantristanb JTB J.-T."/>
            <person name="Ricardo R."/>
        </authorList>
    </citation>
    <scope>NUCLEOTIDE SEQUENCE [LARGE SCALE GENOMIC DNA]</scope>
</reference>
<dbReference type="EMBL" id="FMSP01000003">
    <property type="protein sequence ID" value="SCV68396.1"/>
    <property type="molecule type" value="Genomic_DNA"/>
</dbReference>
<keyword evidence="5" id="KW-0812">Transmembrane</keyword>
<dbReference type="InterPro" id="IPR044844">
    <property type="entry name" value="Trans_IPPS_euk-type"/>
</dbReference>
<proteinExistence type="inferred from homology"/>
<dbReference type="PANTHER" id="PTHR11626:SF2">
    <property type="entry name" value="SQUALENE SYNTHASE"/>
    <property type="match status" value="1"/>
</dbReference>
<comment type="catalytic activity">
    <reaction evidence="5">
        <text>2 (2E,6E)-farnesyl diphosphate + NADPH + H(+) = squalene + 2 diphosphate + NADP(+)</text>
        <dbReference type="Rhea" id="RHEA:32295"/>
        <dbReference type="ChEBI" id="CHEBI:15378"/>
        <dbReference type="ChEBI" id="CHEBI:15440"/>
        <dbReference type="ChEBI" id="CHEBI:33019"/>
        <dbReference type="ChEBI" id="CHEBI:57783"/>
        <dbReference type="ChEBI" id="CHEBI:58349"/>
        <dbReference type="ChEBI" id="CHEBI:175763"/>
        <dbReference type="EC" id="2.5.1.21"/>
    </reaction>
</comment>
<dbReference type="InterPro" id="IPR019845">
    <property type="entry name" value="Squalene/phytoene_synthase_CS"/>
</dbReference>
<organism evidence="6 7">
    <name type="scientific">Microbotryum intermedium</name>
    <dbReference type="NCBI Taxonomy" id="269621"/>
    <lineage>
        <taxon>Eukaryota</taxon>
        <taxon>Fungi</taxon>
        <taxon>Dikarya</taxon>
        <taxon>Basidiomycota</taxon>
        <taxon>Pucciniomycotina</taxon>
        <taxon>Microbotryomycetes</taxon>
        <taxon>Microbotryales</taxon>
        <taxon>Microbotryaceae</taxon>
        <taxon>Microbotryum</taxon>
    </lineage>
</organism>
<evidence type="ECO:0000256" key="2">
    <source>
        <dbReference type="ARBA" id="ARBA00006251"/>
    </source>
</evidence>
<dbReference type="PANTHER" id="PTHR11626">
    <property type="entry name" value="FARNESYL-DIPHOSPHATE FARNESYLTRANSFERASE"/>
    <property type="match status" value="1"/>
</dbReference>
<dbReference type="GO" id="GO:0055056">
    <property type="term" value="F:D-glucose transmembrane transporter activity"/>
    <property type="evidence" value="ECO:0007669"/>
    <property type="project" value="UniProtKB-UniRule"/>
</dbReference>
<name>A0A238FBE3_9BASI</name>
<gene>
    <name evidence="6" type="ORF">BQ2448_517</name>
</gene>
<comment type="pathway">
    <text evidence="5">Terpene metabolism; lanosterol biosynthesis; lanosterol from farnesyl diphosphate: step 1/3.</text>
</comment>
<keyword evidence="7" id="KW-1185">Reference proteome</keyword>
<dbReference type="GO" id="GO:0005789">
    <property type="term" value="C:endoplasmic reticulum membrane"/>
    <property type="evidence" value="ECO:0007669"/>
    <property type="project" value="TreeGrafter"/>
</dbReference>
<comment type="similarity">
    <text evidence="2 5">Belongs to the phytoene/squalene synthase family.</text>
</comment>
<dbReference type="InterPro" id="IPR033904">
    <property type="entry name" value="Trans_IPPS_HH"/>
</dbReference>
<dbReference type="Gene3D" id="1.10.600.10">
    <property type="entry name" value="Farnesyl Diphosphate Synthase"/>
    <property type="match status" value="1"/>
</dbReference>
<dbReference type="GO" id="GO:0006696">
    <property type="term" value="P:ergosterol biosynthetic process"/>
    <property type="evidence" value="ECO:0007669"/>
    <property type="project" value="TreeGrafter"/>
</dbReference>
<dbReference type="GO" id="GO:0045338">
    <property type="term" value="P:farnesyl diphosphate metabolic process"/>
    <property type="evidence" value="ECO:0007669"/>
    <property type="project" value="InterPro"/>
</dbReference>
<dbReference type="SFLD" id="SFLDS00005">
    <property type="entry name" value="Isoprenoid_Synthase_Type_I"/>
    <property type="match status" value="1"/>
</dbReference>
<evidence type="ECO:0000313" key="6">
    <source>
        <dbReference type="EMBL" id="SCV68396.1"/>
    </source>
</evidence>
<dbReference type="InterPro" id="IPR002060">
    <property type="entry name" value="Squ/phyt_synthse"/>
</dbReference>
<dbReference type="SFLD" id="SFLDG01018">
    <property type="entry name" value="Squalene/Phytoene_Synthase_Lik"/>
    <property type="match status" value="1"/>
</dbReference>
<protein>
    <recommendedName>
        <fullName evidence="3 5">Squalene synthase</fullName>
        <shortName evidence="5">SQS</shortName>
        <shortName evidence="5">SS</shortName>
        <ecNumber evidence="3 5">2.5.1.21</ecNumber>
    </recommendedName>
</protein>